<evidence type="ECO:0000256" key="6">
    <source>
        <dbReference type="PROSITE-ProRule" id="PRU01240"/>
    </source>
</evidence>
<dbReference type="Gene3D" id="2.40.128.130">
    <property type="entry name" value="Autotransporter beta-domain"/>
    <property type="match status" value="1"/>
</dbReference>
<dbReference type="InterPro" id="IPR005546">
    <property type="entry name" value="Autotransporte_beta"/>
</dbReference>
<protein>
    <submittedName>
        <fullName evidence="9">Autotransporter</fullName>
    </submittedName>
</protein>
<reference evidence="9 10" key="1">
    <citation type="journal article" date="2017" name="Nat. Microbiol.">
        <title>Natural product diversity associated with the nematode symbionts Photorhabdus and Xenorhabdus.</title>
        <authorList>
            <person name="Tobias N.J."/>
            <person name="Wolff H."/>
            <person name="Djahanschiri B."/>
            <person name="Grundmann F."/>
            <person name="Kronenwerth M."/>
            <person name="Shi Y.M."/>
            <person name="Simonyi S."/>
            <person name="Grun P."/>
            <person name="Shapiro-Ilan D."/>
            <person name="Pidot S.J."/>
            <person name="Stinear T.P."/>
            <person name="Ebersberger I."/>
            <person name="Bode H.B."/>
        </authorList>
    </citation>
    <scope>NUCLEOTIDE SEQUENCE [LARGE SCALE GENOMIC DNA]</scope>
    <source>
        <strain evidence="9 10">DSM 17904</strain>
    </source>
</reference>
<dbReference type="Pfam" id="PF12951">
    <property type="entry name" value="PATR"/>
    <property type="match status" value="1"/>
</dbReference>
<feature type="domain" description="Autotransporter" evidence="8">
    <location>
        <begin position="762"/>
        <end position="1039"/>
    </location>
</feature>
<organism evidence="9 10">
    <name type="scientific">Xenorhabdus stockiae</name>
    <dbReference type="NCBI Taxonomy" id="351614"/>
    <lineage>
        <taxon>Bacteria</taxon>
        <taxon>Pseudomonadati</taxon>
        <taxon>Pseudomonadota</taxon>
        <taxon>Gammaproteobacteria</taxon>
        <taxon>Enterobacterales</taxon>
        <taxon>Morganellaceae</taxon>
        <taxon>Xenorhabdus</taxon>
    </lineage>
</organism>
<evidence type="ECO:0000256" key="2">
    <source>
        <dbReference type="ARBA" id="ARBA00022670"/>
    </source>
</evidence>
<evidence type="ECO:0000256" key="5">
    <source>
        <dbReference type="ARBA" id="ARBA00022825"/>
    </source>
</evidence>
<dbReference type="PROSITE" id="PS51892">
    <property type="entry name" value="SUBTILASE"/>
    <property type="match status" value="1"/>
</dbReference>
<dbReference type="PROSITE" id="PS51208">
    <property type="entry name" value="AUTOTRANSPORTER"/>
    <property type="match status" value="1"/>
</dbReference>
<dbReference type="PANTHER" id="PTHR43399:SF4">
    <property type="entry name" value="CELL WALL-ASSOCIATED PROTEASE"/>
    <property type="match status" value="1"/>
</dbReference>
<evidence type="ECO:0000313" key="9">
    <source>
        <dbReference type="EMBL" id="PHM67616.1"/>
    </source>
</evidence>
<evidence type="ECO:0000259" key="8">
    <source>
        <dbReference type="PROSITE" id="PS51208"/>
    </source>
</evidence>
<evidence type="ECO:0000313" key="10">
    <source>
        <dbReference type="Proteomes" id="UP000222366"/>
    </source>
</evidence>
<dbReference type="EMBL" id="NJAJ01000002">
    <property type="protein sequence ID" value="PHM67616.1"/>
    <property type="molecule type" value="Genomic_DNA"/>
</dbReference>
<dbReference type="InterPro" id="IPR011050">
    <property type="entry name" value="Pectin_lyase_fold/virulence"/>
</dbReference>
<keyword evidence="5 6" id="KW-0720">Serine protease</keyword>
<dbReference type="SUPFAM" id="SSF103515">
    <property type="entry name" value="Autotransporter"/>
    <property type="match status" value="1"/>
</dbReference>
<dbReference type="SUPFAM" id="SSF52743">
    <property type="entry name" value="Subtilisin-like"/>
    <property type="match status" value="1"/>
</dbReference>
<gene>
    <name evidence="9" type="ORF">Xsto_00179</name>
</gene>
<dbReference type="AlphaFoldDB" id="A0A2D0KVY8"/>
<evidence type="ECO:0000256" key="1">
    <source>
        <dbReference type="ARBA" id="ARBA00011073"/>
    </source>
</evidence>
<dbReference type="Pfam" id="PF00082">
    <property type="entry name" value="Peptidase_S8"/>
    <property type="match status" value="1"/>
</dbReference>
<evidence type="ECO:0000256" key="3">
    <source>
        <dbReference type="ARBA" id="ARBA00022729"/>
    </source>
</evidence>
<dbReference type="Pfam" id="PF03797">
    <property type="entry name" value="Autotransporter"/>
    <property type="match status" value="1"/>
</dbReference>
<dbReference type="InterPro" id="IPR023828">
    <property type="entry name" value="Peptidase_S8_Ser-AS"/>
</dbReference>
<dbReference type="NCBIfam" id="TIGR01414">
    <property type="entry name" value="autotrans_barl"/>
    <property type="match status" value="1"/>
</dbReference>
<evidence type="ECO:0000256" key="7">
    <source>
        <dbReference type="SAM" id="SignalP"/>
    </source>
</evidence>
<dbReference type="Proteomes" id="UP000222366">
    <property type="component" value="Unassembled WGS sequence"/>
</dbReference>
<dbReference type="InterPro" id="IPR015500">
    <property type="entry name" value="Peptidase_S8_subtilisin-rel"/>
</dbReference>
<keyword evidence="3 7" id="KW-0732">Signal</keyword>
<name>A0A2D0KVY8_9GAMM</name>
<feature type="active site" description="Charge relay system" evidence="6">
    <location>
        <position position="356"/>
    </location>
</feature>
<dbReference type="PRINTS" id="PR00723">
    <property type="entry name" value="SUBTILISIN"/>
</dbReference>
<dbReference type="InterPro" id="IPR036709">
    <property type="entry name" value="Autotransporte_beta_dom_sf"/>
</dbReference>
<dbReference type="NCBIfam" id="TIGR02601">
    <property type="entry name" value="autotrns_rpt"/>
    <property type="match status" value="1"/>
</dbReference>
<keyword evidence="2 6" id="KW-0645">Protease</keyword>
<dbReference type="PANTHER" id="PTHR43399">
    <property type="entry name" value="SUBTILISIN-RELATED"/>
    <property type="match status" value="1"/>
</dbReference>
<dbReference type="GO" id="GO:0004252">
    <property type="term" value="F:serine-type endopeptidase activity"/>
    <property type="evidence" value="ECO:0007669"/>
    <property type="project" value="UniProtKB-UniRule"/>
</dbReference>
<dbReference type="Gene3D" id="3.40.50.200">
    <property type="entry name" value="Peptidase S8/S53 domain"/>
    <property type="match status" value="1"/>
</dbReference>
<dbReference type="GO" id="GO:0006508">
    <property type="term" value="P:proteolysis"/>
    <property type="evidence" value="ECO:0007669"/>
    <property type="project" value="UniProtKB-KW"/>
</dbReference>
<dbReference type="SUPFAM" id="SSF51126">
    <property type="entry name" value="Pectin lyase-like"/>
    <property type="match status" value="1"/>
</dbReference>
<keyword evidence="4 6" id="KW-0378">Hydrolase</keyword>
<keyword evidence="10" id="KW-1185">Reference proteome</keyword>
<proteinExistence type="inferred from homology"/>
<accession>A0A2D0KVY8</accession>
<dbReference type="InterPro" id="IPR000209">
    <property type="entry name" value="Peptidase_S8/S53_dom"/>
</dbReference>
<sequence>MENRPISMRKNNSVKPIVLWVTLLCGLLPATAAIADSGYQEQGQLNSPDSWLSEEFKRQWGLTTIGAHYAYARGYTGKGINVGVLDEAVTPHAEFANKLRRLSPEDPVNFDEDIWTDIIEFGAHGNHVAGTIAANRDGTGMHGVAFDAGLITGKYLQNDYNRTEAMIQSNARVINNSWGVRPQIRRDINGNPIRRPDGTWDYVKTTLEDVRKYVRDNNLREKLDRLSRSEIPELDDYTTRTAGLLRAARHDKLVVFAAGNANNYNVTWLHAGMPYFFPDVLKNYLSVANITQDKELALSSTSCGYTASYCLSAPGTKIYSSTGKFVSKTGKKIDEGALNRGELEIDSSYDTYTGTSMAAPHVVGAAAVLMQRFPYMTAAQISDVLKTTATDLGEKGIDKLYGWGMLNLKDAIDGPKMFITKDDIPAEFYIEDSYTDTQFVANIVGMGEKVEAGTTVERVCDSIECTYDYWSHDISGHGGLTKTGKGMLELTGKNSTYKGPTIVDQGQLQISGGITSEVAVHKGATLSGNGTVGSLIAKSGSYIAPGNVGPMNTDLIGTLKVNNDVTFEKDSHYLVEVARNTSGLSDHIYADGLATLKGGEVEVRLENSSNLLSKPEVRSLLGQQYNILQAKKGIKGQFTAVLPNYSLELPEYLFIGAQLNYQPNSVMLDINRNATPFASVAKTANERAIANAAEKLHLGHPVYESILMSDTKPQAGKAFQQLSSGQIHADIASAQINGSRYLRDTLNTRLRQAEGGLASQDIKADQNGVWAQITSNWQRTNSNGEANGYRMSNYGVFLGADREVANDLRFGMATGFTRSSLRGGDNTSAGSDNFHLAFYGSKQLDALALRTGVAYSWHRFDTERSVAFGRQSDNLKAKYGAQTGQLFAEAAYGINPDWLNLEPFANLSHVNFRNDGINEKGGAAALTGKKQSKNATLSTLGLRVNQNWQTQDQLTVGMYGELGWQHQFGNVARDSQLSFSNSDVSFTVNSVSAARDAAIIKAGTSLSINENTQLSVGYNGVLSRGHKDNGVFLNANWKF</sequence>
<dbReference type="CDD" id="cd04848">
    <property type="entry name" value="Peptidases_S8_Autotransporter_serine_protease_like"/>
    <property type="match status" value="1"/>
</dbReference>
<comment type="caution">
    <text evidence="9">The sequence shown here is derived from an EMBL/GenBank/DDBJ whole genome shotgun (WGS) entry which is preliminary data.</text>
</comment>
<dbReference type="PROSITE" id="PS00138">
    <property type="entry name" value="SUBTILASE_SER"/>
    <property type="match status" value="1"/>
</dbReference>
<feature type="active site" description="Charge relay system" evidence="6">
    <location>
        <position position="86"/>
    </location>
</feature>
<dbReference type="InterPro" id="IPR034061">
    <property type="entry name" value="Peptidases_S8_Autotransporter"/>
</dbReference>
<dbReference type="InterPro" id="IPR051048">
    <property type="entry name" value="Peptidase_S8/S53_subtilisin"/>
</dbReference>
<comment type="similarity">
    <text evidence="1 6">Belongs to the peptidase S8 family.</text>
</comment>
<dbReference type="InterPro" id="IPR006315">
    <property type="entry name" value="OM_autotransptr_brl_dom"/>
</dbReference>
<evidence type="ECO:0000256" key="4">
    <source>
        <dbReference type="ARBA" id="ARBA00022801"/>
    </source>
</evidence>
<feature type="signal peptide" evidence="7">
    <location>
        <begin position="1"/>
        <end position="35"/>
    </location>
</feature>
<dbReference type="SMART" id="SM00869">
    <property type="entry name" value="Autotransporter"/>
    <property type="match status" value="1"/>
</dbReference>
<feature type="active site" description="Charge relay system" evidence="6">
    <location>
        <position position="124"/>
    </location>
</feature>
<dbReference type="InterPro" id="IPR036852">
    <property type="entry name" value="Peptidase_S8/S53_dom_sf"/>
</dbReference>
<dbReference type="InterPro" id="IPR013425">
    <property type="entry name" value="Autotrns_rpt"/>
</dbReference>
<feature type="chain" id="PRO_5012745299" evidence="7">
    <location>
        <begin position="36"/>
        <end position="1039"/>
    </location>
</feature>
<dbReference type="GO" id="GO:0019867">
    <property type="term" value="C:outer membrane"/>
    <property type="evidence" value="ECO:0007669"/>
    <property type="project" value="InterPro"/>
</dbReference>